<dbReference type="STRING" id="1423746.FD27_GL000485"/>
<feature type="transmembrane region" description="Helical" evidence="7">
    <location>
        <begin position="332"/>
        <end position="350"/>
    </location>
</feature>
<keyword evidence="4 7" id="KW-0812">Transmembrane</keyword>
<dbReference type="InterPro" id="IPR036259">
    <property type="entry name" value="MFS_trans_sf"/>
</dbReference>
<keyword evidence="6 7" id="KW-0472">Membrane</keyword>
<dbReference type="EMBL" id="AZER01000014">
    <property type="protein sequence ID" value="KRL27744.1"/>
    <property type="molecule type" value="Genomic_DNA"/>
</dbReference>
<feature type="transmembrane region" description="Helical" evidence="7">
    <location>
        <begin position="205"/>
        <end position="226"/>
    </location>
</feature>
<evidence type="ECO:0000313" key="10">
    <source>
        <dbReference type="Proteomes" id="UP000051445"/>
    </source>
</evidence>
<feature type="transmembrane region" description="Helical" evidence="7">
    <location>
        <begin position="42"/>
        <end position="63"/>
    </location>
</feature>
<keyword evidence="3" id="KW-1003">Cell membrane</keyword>
<evidence type="ECO:0000259" key="8">
    <source>
        <dbReference type="PROSITE" id="PS50850"/>
    </source>
</evidence>
<evidence type="ECO:0000256" key="6">
    <source>
        <dbReference type="ARBA" id="ARBA00023136"/>
    </source>
</evidence>
<keyword evidence="5 7" id="KW-1133">Transmembrane helix</keyword>
<feature type="transmembrane region" description="Helical" evidence="7">
    <location>
        <begin position="161"/>
        <end position="185"/>
    </location>
</feature>
<name>A0A0R1P516_9LACO</name>
<sequence>MTNQKVVHLKWVALASLLNNTGAAFIWPLTTMYVNKYLHQTLTTAGIVMLFISIAMMTGNYLGGWLFDHWSPYKSAVLGVTCSTLAIASLIMFHGWPWFAILLVVNSFGDGINMTIINSYGTGVANHTSRFVFNYIYMAFNVGVVIGTLLVGILLPISVVLVFSVATIFYLALSLVVIWTFNAPLAKRQKNQPRHAKVNLKGQPLLQLVYLILLNVITIHISYSLWESVLAVHMTNMGIPFYDYSMLWTINGVIIIIGQPLVSKLSPYVRLSKQILIGIAIFGSSFFLLIFIRTLPFFIVDFVILTIGETLSFAGLPAWITQLTGVERAGHYQGLYNIVISVGRAIGPLYGGYVIENSSYQLLFLSAFLMITITLIIVGLKLMHIHRAART</sequence>
<evidence type="ECO:0000256" key="2">
    <source>
        <dbReference type="ARBA" id="ARBA00022448"/>
    </source>
</evidence>
<comment type="caution">
    <text evidence="9">The sequence shown here is derived from an EMBL/GenBank/DDBJ whole genome shotgun (WGS) entry which is preliminary data.</text>
</comment>
<feature type="transmembrane region" description="Helical" evidence="7">
    <location>
        <begin position="275"/>
        <end position="292"/>
    </location>
</feature>
<dbReference type="PANTHER" id="PTHR23517:SF10">
    <property type="entry name" value="MAJOR FACILITATOR SUPERFAMILY (MFS) PROFILE DOMAIN-CONTAINING PROTEIN"/>
    <property type="match status" value="1"/>
</dbReference>
<feature type="transmembrane region" description="Helical" evidence="7">
    <location>
        <begin position="12"/>
        <end position="30"/>
    </location>
</feature>
<dbReference type="OrthoDB" id="3268460at2"/>
<feature type="transmembrane region" description="Helical" evidence="7">
    <location>
        <begin position="75"/>
        <end position="93"/>
    </location>
</feature>
<dbReference type="AlphaFoldDB" id="A0A0R1P516"/>
<feature type="transmembrane region" description="Helical" evidence="7">
    <location>
        <begin position="362"/>
        <end position="383"/>
    </location>
</feature>
<dbReference type="CDD" id="cd17329">
    <property type="entry name" value="MFS_MdtH_MDR_like"/>
    <property type="match status" value="1"/>
</dbReference>
<evidence type="ECO:0000256" key="4">
    <source>
        <dbReference type="ARBA" id="ARBA00022692"/>
    </source>
</evidence>
<feature type="transmembrane region" description="Helical" evidence="7">
    <location>
        <begin position="246"/>
        <end position="263"/>
    </location>
</feature>
<proteinExistence type="predicted"/>
<dbReference type="RefSeq" id="WP_057749628.1">
    <property type="nucleotide sequence ID" value="NZ_AZER01000014.1"/>
</dbReference>
<dbReference type="InterPro" id="IPR050171">
    <property type="entry name" value="MFS_Transporters"/>
</dbReference>
<evidence type="ECO:0000313" key="9">
    <source>
        <dbReference type="EMBL" id="KRL27744.1"/>
    </source>
</evidence>
<dbReference type="SUPFAM" id="SSF103473">
    <property type="entry name" value="MFS general substrate transporter"/>
    <property type="match status" value="1"/>
</dbReference>
<dbReference type="PROSITE" id="PS50850">
    <property type="entry name" value="MFS"/>
    <property type="match status" value="1"/>
</dbReference>
<feature type="transmembrane region" description="Helical" evidence="7">
    <location>
        <begin position="99"/>
        <end position="120"/>
    </location>
</feature>
<evidence type="ECO:0000256" key="1">
    <source>
        <dbReference type="ARBA" id="ARBA00004651"/>
    </source>
</evidence>
<evidence type="ECO:0000256" key="7">
    <source>
        <dbReference type="SAM" id="Phobius"/>
    </source>
</evidence>
<feature type="domain" description="Major facilitator superfamily (MFS) profile" evidence="8">
    <location>
        <begin position="208"/>
        <end position="391"/>
    </location>
</feature>
<reference evidence="9 10" key="1">
    <citation type="journal article" date="2015" name="Genome Announc.">
        <title>Expanding the biotechnology potential of lactobacilli through comparative genomics of 213 strains and associated genera.</title>
        <authorList>
            <person name="Sun Z."/>
            <person name="Harris H.M."/>
            <person name="McCann A."/>
            <person name="Guo C."/>
            <person name="Argimon S."/>
            <person name="Zhang W."/>
            <person name="Yang X."/>
            <person name="Jeffery I.B."/>
            <person name="Cooney J.C."/>
            <person name="Kagawa T.F."/>
            <person name="Liu W."/>
            <person name="Song Y."/>
            <person name="Salvetti E."/>
            <person name="Wrobel A."/>
            <person name="Rasinkangas P."/>
            <person name="Parkhill J."/>
            <person name="Rea M.C."/>
            <person name="O'Sullivan O."/>
            <person name="Ritari J."/>
            <person name="Douillard F.P."/>
            <person name="Paul Ross R."/>
            <person name="Yang R."/>
            <person name="Briner A.E."/>
            <person name="Felis G.E."/>
            <person name="de Vos W.M."/>
            <person name="Barrangou R."/>
            <person name="Klaenhammer T.R."/>
            <person name="Caufield P.W."/>
            <person name="Cui Y."/>
            <person name="Zhang H."/>
            <person name="O'Toole P.W."/>
        </authorList>
    </citation>
    <scope>NUCLEOTIDE SEQUENCE [LARGE SCALE GENOMIC DNA]</scope>
    <source>
        <strain evidence="9 10">DSM 13145</strain>
    </source>
</reference>
<keyword evidence="2" id="KW-0813">Transport</keyword>
<feature type="transmembrane region" description="Helical" evidence="7">
    <location>
        <begin position="132"/>
        <end position="155"/>
    </location>
</feature>
<gene>
    <name evidence="9" type="ORF">FD27_GL000485</name>
</gene>
<keyword evidence="10" id="KW-1185">Reference proteome</keyword>
<organism evidence="9 10">
    <name type="scientific">Limosilactobacillus frumenti DSM 13145</name>
    <dbReference type="NCBI Taxonomy" id="1423746"/>
    <lineage>
        <taxon>Bacteria</taxon>
        <taxon>Bacillati</taxon>
        <taxon>Bacillota</taxon>
        <taxon>Bacilli</taxon>
        <taxon>Lactobacillales</taxon>
        <taxon>Lactobacillaceae</taxon>
        <taxon>Limosilactobacillus</taxon>
    </lineage>
</organism>
<dbReference type="PANTHER" id="PTHR23517">
    <property type="entry name" value="RESISTANCE PROTEIN MDTM, PUTATIVE-RELATED-RELATED"/>
    <property type="match status" value="1"/>
</dbReference>
<dbReference type="GO" id="GO:0005886">
    <property type="term" value="C:plasma membrane"/>
    <property type="evidence" value="ECO:0007669"/>
    <property type="project" value="UniProtKB-SubCell"/>
</dbReference>
<dbReference type="PATRIC" id="fig|1423746.3.peg.492"/>
<accession>A0A0R1P516</accession>
<comment type="subcellular location">
    <subcellularLocation>
        <location evidence="1">Cell membrane</location>
        <topology evidence="1">Multi-pass membrane protein</topology>
    </subcellularLocation>
</comment>
<dbReference type="Gene3D" id="1.20.1250.20">
    <property type="entry name" value="MFS general substrate transporter like domains"/>
    <property type="match status" value="2"/>
</dbReference>
<dbReference type="GO" id="GO:0022857">
    <property type="term" value="F:transmembrane transporter activity"/>
    <property type="evidence" value="ECO:0007669"/>
    <property type="project" value="InterPro"/>
</dbReference>
<evidence type="ECO:0000256" key="3">
    <source>
        <dbReference type="ARBA" id="ARBA00022475"/>
    </source>
</evidence>
<protein>
    <submittedName>
        <fullName evidence="9">MFS family major facilitator transporter</fullName>
    </submittedName>
</protein>
<dbReference type="Pfam" id="PF07690">
    <property type="entry name" value="MFS_1"/>
    <property type="match status" value="1"/>
</dbReference>
<dbReference type="Proteomes" id="UP000051445">
    <property type="component" value="Unassembled WGS sequence"/>
</dbReference>
<evidence type="ECO:0000256" key="5">
    <source>
        <dbReference type="ARBA" id="ARBA00022989"/>
    </source>
</evidence>
<feature type="transmembrane region" description="Helical" evidence="7">
    <location>
        <begin position="298"/>
        <end position="320"/>
    </location>
</feature>
<dbReference type="InterPro" id="IPR011701">
    <property type="entry name" value="MFS"/>
</dbReference>
<dbReference type="InterPro" id="IPR020846">
    <property type="entry name" value="MFS_dom"/>
</dbReference>